<keyword evidence="6" id="KW-0175">Coiled coil</keyword>
<organism evidence="9 10">
    <name type="scientific">Desulfamplus magnetovallimortis</name>
    <dbReference type="NCBI Taxonomy" id="1246637"/>
    <lineage>
        <taxon>Bacteria</taxon>
        <taxon>Pseudomonadati</taxon>
        <taxon>Thermodesulfobacteriota</taxon>
        <taxon>Desulfobacteria</taxon>
        <taxon>Desulfobacterales</taxon>
        <taxon>Desulfobacteraceae</taxon>
        <taxon>Desulfamplus</taxon>
    </lineage>
</organism>
<gene>
    <name evidence="9" type="ORF">MTBBW1_1770003</name>
</gene>
<feature type="transmembrane region" description="Helical" evidence="7">
    <location>
        <begin position="174"/>
        <end position="194"/>
    </location>
</feature>
<dbReference type="STRING" id="1246637.MTBBW1_1770003"/>
<dbReference type="EMBL" id="FWEV01000087">
    <property type="protein sequence ID" value="SLM29345.1"/>
    <property type="molecule type" value="Genomic_DNA"/>
</dbReference>
<proteinExistence type="predicted"/>
<dbReference type="Gene3D" id="2.30.30.40">
    <property type="entry name" value="SH3 Domains"/>
    <property type="match status" value="1"/>
</dbReference>
<reference evidence="9 10" key="1">
    <citation type="submission" date="2017-03" db="EMBL/GenBank/DDBJ databases">
        <authorList>
            <person name="Afonso C.L."/>
            <person name="Miller P.J."/>
            <person name="Scott M.A."/>
            <person name="Spackman E."/>
            <person name="Goraichik I."/>
            <person name="Dimitrov K.M."/>
            <person name="Suarez D.L."/>
            <person name="Swayne D.E."/>
        </authorList>
    </citation>
    <scope>NUCLEOTIDE SEQUENCE [LARGE SCALE GENOMIC DNA]</scope>
    <source>
        <strain evidence="9">PRJEB14757</strain>
    </source>
</reference>
<evidence type="ECO:0000256" key="2">
    <source>
        <dbReference type="ARBA" id="ARBA00022692"/>
    </source>
</evidence>
<dbReference type="RefSeq" id="WP_080806263.1">
    <property type="nucleotide sequence ID" value="NZ_LT828553.1"/>
</dbReference>
<keyword evidence="3" id="KW-0732">Signal</keyword>
<feature type="domain" description="SH3b" evidence="8">
    <location>
        <begin position="23"/>
        <end position="87"/>
    </location>
</feature>
<evidence type="ECO:0000256" key="5">
    <source>
        <dbReference type="ARBA" id="ARBA00023136"/>
    </source>
</evidence>
<evidence type="ECO:0000256" key="1">
    <source>
        <dbReference type="ARBA" id="ARBA00004167"/>
    </source>
</evidence>
<dbReference type="InterPro" id="IPR003646">
    <property type="entry name" value="SH3-like_bac-type"/>
</dbReference>
<evidence type="ECO:0000313" key="10">
    <source>
        <dbReference type="Proteomes" id="UP000191931"/>
    </source>
</evidence>
<dbReference type="SMART" id="SM00287">
    <property type="entry name" value="SH3b"/>
    <property type="match status" value="1"/>
</dbReference>
<comment type="subcellular location">
    <subcellularLocation>
        <location evidence="1">Membrane</location>
        <topology evidence="1">Single-pass membrane protein</topology>
    </subcellularLocation>
</comment>
<keyword evidence="4 7" id="KW-1133">Transmembrane helix</keyword>
<evidence type="ECO:0000256" key="7">
    <source>
        <dbReference type="SAM" id="Phobius"/>
    </source>
</evidence>
<dbReference type="InterPro" id="IPR016476">
    <property type="entry name" value="SH3_dom_pro"/>
</dbReference>
<keyword evidence="10" id="KW-1185">Reference proteome</keyword>
<sequence>MKAIIKIIITVIIILSINNNASAEQYYVSELMKITMRTGPGVSHKVISMVSSGDILTMLEYSKEWSRVRAANGKEGWVLTRFITKNRPLALIVDELREKNQELSVMLDKMKTDNLELSETREKLINLEKSYNILKEKSSTFLVMEQKYNEAARQLEEQKERVSTLESQLKNEDMIWFISGAGVLLVGIILGVSAKKEKRNSLL</sequence>
<accession>A0A1W1HAB8</accession>
<evidence type="ECO:0000313" key="9">
    <source>
        <dbReference type="EMBL" id="SLM29345.1"/>
    </source>
</evidence>
<dbReference type="PROSITE" id="PS51781">
    <property type="entry name" value="SH3B"/>
    <property type="match status" value="1"/>
</dbReference>
<dbReference type="NCBIfam" id="TIGR04211">
    <property type="entry name" value="SH3_and_anchor"/>
    <property type="match status" value="1"/>
</dbReference>
<keyword evidence="5 7" id="KW-0472">Membrane</keyword>
<feature type="coiled-coil region" evidence="6">
    <location>
        <begin position="93"/>
        <end position="175"/>
    </location>
</feature>
<protein>
    <recommendedName>
        <fullName evidence="8">SH3b domain-containing protein</fullName>
    </recommendedName>
</protein>
<dbReference type="AlphaFoldDB" id="A0A1W1HAB8"/>
<evidence type="ECO:0000256" key="6">
    <source>
        <dbReference type="SAM" id="Coils"/>
    </source>
</evidence>
<dbReference type="OrthoDB" id="5418566at2"/>
<dbReference type="GO" id="GO:0016020">
    <property type="term" value="C:membrane"/>
    <property type="evidence" value="ECO:0007669"/>
    <property type="project" value="UniProtKB-SubCell"/>
</dbReference>
<evidence type="ECO:0000256" key="3">
    <source>
        <dbReference type="ARBA" id="ARBA00022729"/>
    </source>
</evidence>
<evidence type="ECO:0000259" key="8">
    <source>
        <dbReference type="PROSITE" id="PS51781"/>
    </source>
</evidence>
<keyword evidence="2 7" id="KW-0812">Transmembrane</keyword>
<name>A0A1W1HAB8_9BACT</name>
<dbReference type="Pfam" id="PF08239">
    <property type="entry name" value="SH3_3"/>
    <property type="match status" value="1"/>
</dbReference>
<evidence type="ECO:0000256" key="4">
    <source>
        <dbReference type="ARBA" id="ARBA00022989"/>
    </source>
</evidence>
<dbReference type="Proteomes" id="UP000191931">
    <property type="component" value="Unassembled WGS sequence"/>
</dbReference>